<comment type="similarity">
    <text evidence="1">Belongs to the aspartate/glutamate racemases family.</text>
</comment>
<dbReference type="SUPFAM" id="SSF53681">
    <property type="entry name" value="Aspartate/glutamate racemase"/>
    <property type="match status" value="2"/>
</dbReference>
<organism evidence="3 4">
    <name type="scientific">Psychrilyobacter piezotolerans</name>
    <dbReference type="NCBI Taxonomy" id="2293438"/>
    <lineage>
        <taxon>Bacteria</taxon>
        <taxon>Fusobacteriati</taxon>
        <taxon>Fusobacteriota</taxon>
        <taxon>Fusobacteriia</taxon>
        <taxon>Fusobacteriales</taxon>
        <taxon>Fusobacteriaceae</taxon>
        <taxon>Psychrilyobacter</taxon>
    </lineage>
</organism>
<dbReference type="Pfam" id="PF01177">
    <property type="entry name" value="Asp_Glu_race"/>
    <property type="match status" value="1"/>
</dbReference>
<dbReference type="InterPro" id="IPR004380">
    <property type="entry name" value="Asp_race"/>
</dbReference>
<keyword evidence="4" id="KW-1185">Reference proteome</keyword>
<keyword evidence="2 3" id="KW-0413">Isomerase</keyword>
<dbReference type="InterPro" id="IPR001920">
    <property type="entry name" value="Asp/Glu_race"/>
</dbReference>
<dbReference type="PROSITE" id="PS00923">
    <property type="entry name" value="ASP_GLU_RACEMASE_1"/>
    <property type="match status" value="1"/>
</dbReference>
<reference evidence="3 4" key="1">
    <citation type="submission" date="2018-08" db="EMBL/GenBank/DDBJ databases">
        <title>Draft genome sequence of Psychrilyobacter sp. strain SD5 isolated from Black Sea water.</title>
        <authorList>
            <person name="Yadav S."/>
            <person name="Villanueva L."/>
            <person name="Damste J.S.S."/>
        </authorList>
    </citation>
    <scope>NUCLEOTIDE SEQUENCE [LARGE SCALE GENOMIC DNA]</scope>
    <source>
        <strain evidence="3 4">SD5</strain>
    </source>
</reference>
<dbReference type="EMBL" id="QUAJ01000017">
    <property type="protein sequence ID" value="REI40639.1"/>
    <property type="molecule type" value="Genomic_DNA"/>
</dbReference>
<dbReference type="PANTHER" id="PTHR21198:SF7">
    <property type="entry name" value="ASPARTATE-GLUTAMATE RACEMASE FAMILY"/>
    <property type="match status" value="1"/>
</dbReference>
<dbReference type="InterPro" id="IPR015942">
    <property type="entry name" value="Asp/Glu/hydantoin_racemase"/>
</dbReference>
<dbReference type="PANTHER" id="PTHR21198">
    <property type="entry name" value="GLUTAMATE RACEMASE"/>
    <property type="match status" value="1"/>
</dbReference>
<dbReference type="EC" id="5.1.1.-" evidence="3"/>
<dbReference type="Proteomes" id="UP000263486">
    <property type="component" value="Unassembled WGS sequence"/>
</dbReference>
<dbReference type="InterPro" id="IPR018187">
    <property type="entry name" value="Asp/Glu_racemase_AS_1"/>
</dbReference>
<evidence type="ECO:0000313" key="4">
    <source>
        <dbReference type="Proteomes" id="UP000263486"/>
    </source>
</evidence>
<name>A0ABX9KFP1_9FUSO</name>
<protein>
    <submittedName>
        <fullName evidence="3">Amino acid racemase</fullName>
        <ecNumber evidence="3">5.1.1.-</ecNumber>
    </submittedName>
</protein>
<accession>A0ABX9KFP1</accession>
<dbReference type="RefSeq" id="WP_114642738.1">
    <property type="nucleotide sequence ID" value="NZ_JAACIO010000017.1"/>
</dbReference>
<comment type="caution">
    <text evidence="3">The sequence shown here is derived from an EMBL/GenBank/DDBJ whole genome shotgun (WGS) entry which is preliminary data.</text>
</comment>
<evidence type="ECO:0000313" key="3">
    <source>
        <dbReference type="EMBL" id="REI40639.1"/>
    </source>
</evidence>
<dbReference type="Gene3D" id="3.40.50.1860">
    <property type="match status" value="2"/>
</dbReference>
<dbReference type="NCBIfam" id="TIGR00035">
    <property type="entry name" value="asp_race"/>
    <property type="match status" value="1"/>
</dbReference>
<proteinExistence type="inferred from homology"/>
<gene>
    <name evidence="3" type="ORF">DYH56_10055</name>
</gene>
<evidence type="ECO:0000256" key="2">
    <source>
        <dbReference type="ARBA" id="ARBA00023235"/>
    </source>
</evidence>
<dbReference type="GO" id="GO:0016853">
    <property type="term" value="F:isomerase activity"/>
    <property type="evidence" value="ECO:0007669"/>
    <property type="project" value="UniProtKB-KW"/>
</dbReference>
<sequence length="229" mass="25654">MKIVGVLGGMGPLATMDLCNKIIKYTDAKKDSDHVHTLIDNNTEIPDRTAYILGKGENPEKYLIDSALKLEDMGVSFIVIPCNTAHYFYEKIQKSIKIPVVNMIDEVAKELKDVKKVGLLATKGTYSGHIYEDTFDKYGIKVEVPPMELQEIVMELIYRVKEGKDNIDEVDIDSVIEYFRKLGIDNIILGCTELPVAFEQLGIKGKFLDPTKILAISTIRLMGKRVVGV</sequence>
<evidence type="ECO:0000256" key="1">
    <source>
        <dbReference type="ARBA" id="ARBA00007847"/>
    </source>
</evidence>